<dbReference type="InterPro" id="IPR036852">
    <property type="entry name" value="Peptidase_S8/S53_dom_sf"/>
</dbReference>
<dbReference type="PANTHER" id="PTHR43806:SF11">
    <property type="entry name" value="CEREVISIN-RELATED"/>
    <property type="match status" value="1"/>
</dbReference>
<dbReference type="InterPro" id="IPR034193">
    <property type="entry name" value="PCSK9_ProteinaseK-like"/>
</dbReference>
<dbReference type="PROSITE" id="PS51257">
    <property type="entry name" value="PROKAR_LIPOPROTEIN"/>
    <property type="match status" value="1"/>
</dbReference>
<dbReference type="SMART" id="SM00108">
    <property type="entry name" value="B_lectin"/>
    <property type="match status" value="1"/>
</dbReference>
<dbReference type="SUPFAM" id="SSF54897">
    <property type="entry name" value="Protease propeptides/inhibitors"/>
    <property type="match status" value="1"/>
</dbReference>
<dbReference type="InterPro" id="IPR050131">
    <property type="entry name" value="Peptidase_S8_subtilisin-like"/>
</dbReference>
<keyword evidence="4 5" id="KW-0720">Serine protease</keyword>
<dbReference type="PROSITE" id="PS00137">
    <property type="entry name" value="SUBTILASE_HIS"/>
    <property type="match status" value="1"/>
</dbReference>
<feature type="active site" description="Charge relay system" evidence="5">
    <location>
        <position position="351"/>
    </location>
</feature>
<dbReference type="Gene3D" id="3.30.70.80">
    <property type="entry name" value="Peptidase S8 propeptide/proteinase inhibitor I9"/>
    <property type="match status" value="1"/>
</dbReference>
<dbReference type="SUPFAM" id="SSF52743">
    <property type="entry name" value="Subtilisin-like"/>
    <property type="match status" value="1"/>
</dbReference>
<keyword evidence="9" id="KW-1185">Reference proteome</keyword>
<dbReference type="PRINTS" id="PR00723">
    <property type="entry name" value="SUBTILISIN"/>
</dbReference>
<keyword evidence="2 5" id="KW-0645">Protease</keyword>
<dbReference type="Pfam" id="PF05922">
    <property type="entry name" value="Inhibitor_I9"/>
    <property type="match status" value="1"/>
</dbReference>
<evidence type="ECO:0000256" key="2">
    <source>
        <dbReference type="ARBA" id="ARBA00022670"/>
    </source>
</evidence>
<dbReference type="InterPro" id="IPR022398">
    <property type="entry name" value="Peptidase_S8_His-AS"/>
</dbReference>
<dbReference type="SUPFAM" id="SSF51110">
    <property type="entry name" value="alpha-D-mannose-specific plant lectins"/>
    <property type="match status" value="1"/>
</dbReference>
<evidence type="ECO:0000256" key="3">
    <source>
        <dbReference type="ARBA" id="ARBA00022801"/>
    </source>
</evidence>
<dbReference type="EMBL" id="CP043494">
    <property type="protein sequence ID" value="WNG43865.1"/>
    <property type="molecule type" value="Genomic_DNA"/>
</dbReference>
<dbReference type="InterPro" id="IPR023828">
    <property type="entry name" value="Peptidase_S8_Ser-AS"/>
</dbReference>
<evidence type="ECO:0000256" key="6">
    <source>
        <dbReference type="RuleBase" id="RU003355"/>
    </source>
</evidence>
<feature type="domain" description="Bulb-type lectin" evidence="7">
    <location>
        <begin position="411"/>
        <end position="519"/>
    </location>
</feature>
<feature type="active site" description="Charge relay system" evidence="5">
    <location>
        <position position="200"/>
    </location>
</feature>
<dbReference type="Pfam" id="PF00082">
    <property type="entry name" value="Peptidase_S8"/>
    <property type="match status" value="1"/>
</dbReference>
<dbReference type="PANTHER" id="PTHR43806">
    <property type="entry name" value="PEPTIDASE S8"/>
    <property type="match status" value="1"/>
</dbReference>
<organism evidence="8 9">
    <name type="scientific">Archangium minus</name>
    <dbReference type="NCBI Taxonomy" id="83450"/>
    <lineage>
        <taxon>Bacteria</taxon>
        <taxon>Pseudomonadati</taxon>
        <taxon>Myxococcota</taxon>
        <taxon>Myxococcia</taxon>
        <taxon>Myxococcales</taxon>
        <taxon>Cystobacterineae</taxon>
        <taxon>Archangiaceae</taxon>
        <taxon>Archangium</taxon>
    </lineage>
</organism>
<dbReference type="InterPro" id="IPR010259">
    <property type="entry name" value="S8pro/Inhibitor_I9"/>
</dbReference>
<dbReference type="Gene3D" id="3.40.50.200">
    <property type="entry name" value="Peptidase S8/S53 domain"/>
    <property type="match status" value="1"/>
</dbReference>
<evidence type="ECO:0000256" key="5">
    <source>
        <dbReference type="PROSITE-ProRule" id="PRU01240"/>
    </source>
</evidence>
<proteinExistence type="inferred from homology"/>
<dbReference type="CDD" id="cd04077">
    <property type="entry name" value="Peptidases_S8_PCSK9_ProteinaseK_like"/>
    <property type="match status" value="1"/>
</dbReference>
<evidence type="ECO:0000313" key="9">
    <source>
        <dbReference type="Proteomes" id="UP001611383"/>
    </source>
</evidence>
<evidence type="ECO:0000313" key="8">
    <source>
        <dbReference type="EMBL" id="WNG43865.1"/>
    </source>
</evidence>
<keyword evidence="3 5" id="KW-0378">Hydrolase</keyword>
<dbReference type="PROSITE" id="PS50927">
    <property type="entry name" value="BULB_LECTIN"/>
    <property type="match status" value="1"/>
</dbReference>
<dbReference type="Gene3D" id="2.90.10.10">
    <property type="entry name" value="Bulb-type lectin domain"/>
    <property type="match status" value="2"/>
</dbReference>
<dbReference type="InterPro" id="IPR001480">
    <property type="entry name" value="Bulb-type_lectin_dom"/>
</dbReference>
<dbReference type="InterPro" id="IPR000209">
    <property type="entry name" value="Peptidase_S8/S53_dom"/>
</dbReference>
<gene>
    <name evidence="8" type="ORF">F0U60_06965</name>
</gene>
<dbReference type="RefSeq" id="WP_395815658.1">
    <property type="nucleotide sequence ID" value="NZ_CP043494.1"/>
</dbReference>
<dbReference type="PROSITE" id="PS00136">
    <property type="entry name" value="SUBTILASE_ASP"/>
    <property type="match status" value="1"/>
</dbReference>
<name>A0ABY9WJW1_9BACT</name>
<protein>
    <submittedName>
        <fullName evidence="8">S8 family serine peptidase</fullName>
    </submittedName>
</protein>
<dbReference type="PROSITE" id="PS51892">
    <property type="entry name" value="SUBTILASE"/>
    <property type="match status" value="1"/>
</dbReference>
<dbReference type="InterPro" id="IPR036426">
    <property type="entry name" value="Bulb-type_lectin_dom_sf"/>
</dbReference>
<dbReference type="InterPro" id="IPR037045">
    <property type="entry name" value="S8pro/Inhibitor_I9_sf"/>
</dbReference>
<accession>A0ABY9WJW1</accession>
<evidence type="ECO:0000256" key="1">
    <source>
        <dbReference type="ARBA" id="ARBA00011073"/>
    </source>
</evidence>
<dbReference type="PROSITE" id="PS00138">
    <property type="entry name" value="SUBTILASE_SER"/>
    <property type="match status" value="1"/>
</dbReference>
<evidence type="ECO:0000256" key="4">
    <source>
        <dbReference type="ARBA" id="ARBA00022825"/>
    </source>
</evidence>
<reference evidence="8 9" key="1">
    <citation type="submission" date="2019-08" db="EMBL/GenBank/DDBJ databases">
        <title>Archangium and Cystobacter genomes.</title>
        <authorList>
            <person name="Chen I.-C.K."/>
            <person name="Wielgoss S."/>
        </authorList>
    </citation>
    <scope>NUCLEOTIDE SEQUENCE [LARGE SCALE GENOMIC DNA]</scope>
    <source>
        <strain evidence="8 9">Cbm 6</strain>
    </source>
</reference>
<evidence type="ECO:0000259" key="7">
    <source>
        <dbReference type="PROSITE" id="PS50927"/>
    </source>
</evidence>
<dbReference type="InterPro" id="IPR015500">
    <property type="entry name" value="Peptidase_S8_subtilisin-rel"/>
</dbReference>
<comment type="similarity">
    <text evidence="1 5 6">Belongs to the peptidase S8 family.</text>
</comment>
<dbReference type="InterPro" id="IPR023827">
    <property type="entry name" value="Peptidase_S8_Asp-AS"/>
</dbReference>
<dbReference type="Proteomes" id="UP001611383">
    <property type="component" value="Chromosome"/>
</dbReference>
<sequence>MHHPSWKNLLFAVNLSVLSACGGESPTTGAREPALDTASPLASLPAGKLRKSTDAIAGQYIVVLKDGAIGTFTVNEVAQSHARQFGVSFTHTYAYALRGYAVRATEAGARAIAARPEVDYVVEDGKATLDYSTQTNAPSNLDIMDQYGSGTYNYGTTGAGVHAYIIDSGIMTSHPEFGGRASADISFINDGRGAEDCLGHGTHVAGTVGGTTYGVAKNVRLHAVRVGDCAGGLTISGIVAGVDWVTRNHIKPAVANMSLSAGVNDAMDQAVRGSIAAGVVYVAAAGNDNIDACARTPAHIPEALTVGAYEYGTYSRASFSNYGSCLDVFAPGVWIRSATLDGASDFKHGTSMAAPHVTGAVARYLESNPRASPATVHTAIVQNSPPNRVADAGIGSPTRLIASTALGQIGCGYLNFGESLIPGQTLYSCAGNVWLTHQTDGNVVLYDRLGALWHTQTWNNTSSTFVMQMDGHLVLYNGTGGALWGTGTWGNPNAYLVVGNDCNLVLVGNGGTRLWQSNTTCR</sequence>
<feature type="active site" description="Charge relay system" evidence="5">
    <location>
        <position position="167"/>
    </location>
</feature>